<evidence type="ECO:0000313" key="1">
    <source>
        <dbReference type="EMBL" id="RKH92320.1"/>
    </source>
</evidence>
<keyword evidence="2" id="KW-1185">Reference proteome</keyword>
<dbReference type="Proteomes" id="UP000278907">
    <property type="component" value="Unassembled WGS sequence"/>
</dbReference>
<sequence length="372" mass="40506">MTGMSIQDTATWIAFNLPVGTVVTMTDAYVAPADGNVYNLKGCGKVIDLVGTGKTEAVDLVAYTMNDMISAWYWHTPDLNLGAIELYAAGDFQWNRTVLFLSEWNAGQLHSLTGWHVEDSASSARWQSMHDAQTASLYAADDGSGAAYENIKGWGSFMELRDFGQVGFNDTLSSFRWNNLTPRKEIVAPVRIAVPSGGGEGLSSYLTGTNDSSEVQPFTITLTNTNKQTTTVSVTNQYTAGTNMQYTLTHAKEGLGSDLTNEWTVGLGFEYTNTETSEMSRSQTTALSVSQTFNVPPYTVFNATLLVMLGQLPPSSFYTTTAERWYDQNLKGSTFDPSNGWWKRTESISLHLGGTLAAGSNLTVTTTKLPVP</sequence>
<gene>
    <name evidence="1" type="ORF">D7Y13_37230</name>
</gene>
<comment type="caution">
    <text evidence="1">The sequence shown here is derived from an EMBL/GenBank/DDBJ whole genome shotgun (WGS) entry which is preliminary data.</text>
</comment>
<organism evidence="1 2">
    <name type="scientific">Corallococcus praedator</name>
    <dbReference type="NCBI Taxonomy" id="2316724"/>
    <lineage>
        <taxon>Bacteria</taxon>
        <taxon>Pseudomonadati</taxon>
        <taxon>Myxococcota</taxon>
        <taxon>Myxococcia</taxon>
        <taxon>Myxococcales</taxon>
        <taxon>Cystobacterineae</taxon>
        <taxon>Myxococcaceae</taxon>
        <taxon>Corallococcus</taxon>
    </lineage>
</organism>
<name>A0ABX9Q5S1_9BACT</name>
<evidence type="ECO:0000313" key="2">
    <source>
        <dbReference type="Proteomes" id="UP000278907"/>
    </source>
</evidence>
<protein>
    <submittedName>
        <fullName evidence="1">Uncharacterized protein</fullName>
    </submittedName>
</protein>
<reference evidence="1 2" key="1">
    <citation type="submission" date="2018-09" db="EMBL/GenBank/DDBJ databases">
        <authorList>
            <person name="Livingstone P.G."/>
            <person name="Whitworth D.E."/>
        </authorList>
    </citation>
    <scope>NUCLEOTIDE SEQUENCE [LARGE SCALE GENOMIC DNA]</scope>
    <source>
        <strain evidence="1 2">CA031B</strain>
    </source>
</reference>
<dbReference type="Gene3D" id="2.170.15.10">
    <property type="entry name" value="Proaerolysin, chain A, domain 3"/>
    <property type="match status" value="1"/>
</dbReference>
<proteinExistence type="predicted"/>
<accession>A0ABX9Q5S1</accession>
<dbReference type="EMBL" id="RAWI01000500">
    <property type="protein sequence ID" value="RKH92320.1"/>
    <property type="molecule type" value="Genomic_DNA"/>
</dbReference>
<dbReference type="SUPFAM" id="SSF56973">
    <property type="entry name" value="Aerolisin/ETX pore-forming domain"/>
    <property type="match status" value="1"/>
</dbReference>